<keyword evidence="2" id="KW-1185">Reference proteome</keyword>
<evidence type="ECO:0000313" key="1">
    <source>
        <dbReference type="EMBL" id="KAJ0083135.1"/>
    </source>
</evidence>
<dbReference type="Proteomes" id="UP001164250">
    <property type="component" value="Chromosome 12"/>
</dbReference>
<accession>A0ACC1A6J1</accession>
<proteinExistence type="predicted"/>
<sequence>MQKVHARSRSRSCHYLINHWMMTPSSPARQKIAVPNQKKIVSEGSDDDSNRMKSSTSPFKGQIDLNIQPEREEELSPGADSVNVMALIQDATERYLRHQRLSTGSNSNSAVNQALQGGGTGEKMGNTITLDTSHQDADNDHHGTLPMKPSASISANG</sequence>
<gene>
    <name evidence="1" type="ORF">Patl1_10867</name>
</gene>
<reference evidence="2" key="1">
    <citation type="journal article" date="2023" name="G3 (Bethesda)">
        <title>Genome assembly and association tests identify interacting loci associated with vigor, precocity, and sex in interspecific pistachio rootstocks.</title>
        <authorList>
            <person name="Palmer W."/>
            <person name="Jacygrad E."/>
            <person name="Sagayaradj S."/>
            <person name="Cavanaugh K."/>
            <person name="Han R."/>
            <person name="Bertier L."/>
            <person name="Beede B."/>
            <person name="Kafkas S."/>
            <person name="Golino D."/>
            <person name="Preece J."/>
            <person name="Michelmore R."/>
        </authorList>
    </citation>
    <scope>NUCLEOTIDE SEQUENCE [LARGE SCALE GENOMIC DNA]</scope>
</reference>
<dbReference type="EMBL" id="CM047908">
    <property type="protein sequence ID" value="KAJ0083135.1"/>
    <property type="molecule type" value="Genomic_DNA"/>
</dbReference>
<protein>
    <submittedName>
        <fullName evidence="1">Uncharacterized protein</fullName>
    </submittedName>
</protein>
<evidence type="ECO:0000313" key="2">
    <source>
        <dbReference type="Proteomes" id="UP001164250"/>
    </source>
</evidence>
<organism evidence="1 2">
    <name type="scientific">Pistacia atlantica</name>
    <dbReference type="NCBI Taxonomy" id="434234"/>
    <lineage>
        <taxon>Eukaryota</taxon>
        <taxon>Viridiplantae</taxon>
        <taxon>Streptophyta</taxon>
        <taxon>Embryophyta</taxon>
        <taxon>Tracheophyta</taxon>
        <taxon>Spermatophyta</taxon>
        <taxon>Magnoliopsida</taxon>
        <taxon>eudicotyledons</taxon>
        <taxon>Gunneridae</taxon>
        <taxon>Pentapetalae</taxon>
        <taxon>rosids</taxon>
        <taxon>malvids</taxon>
        <taxon>Sapindales</taxon>
        <taxon>Anacardiaceae</taxon>
        <taxon>Pistacia</taxon>
    </lineage>
</organism>
<name>A0ACC1A6J1_9ROSI</name>
<comment type="caution">
    <text evidence="1">The sequence shown here is derived from an EMBL/GenBank/DDBJ whole genome shotgun (WGS) entry which is preliminary data.</text>
</comment>